<dbReference type="STRING" id="1802117.A3J54_00085"/>
<proteinExistence type="predicted"/>
<gene>
    <name evidence="1" type="ORF">A3J54_00085</name>
</gene>
<protein>
    <submittedName>
        <fullName evidence="1">Uncharacterized protein</fullName>
    </submittedName>
</protein>
<organism evidence="1 2">
    <name type="scientific">Candidatus Ryanbacteria bacterium RIFCSPHIGHO2_02_FULL_45_13b</name>
    <dbReference type="NCBI Taxonomy" id="1802117"/>
    <lineage>
        <taxon>Bacteria</taxon>
        <taxon>Candidatus Ryaniibacteriota</taxon>
    </lineage>
</organism>
<reference evidence="1 2" key="1">
    <citation type="journal article" date="2016" name="Nat. Commun.">
        <title>Thousands of microbial genomes shed light on interconnected biogeochemical processes in an aquifer system.</title>
        <authorList>
            <person name="Anantharaman K."/>
            <person name="Brown C.T."/>
            <person name="Hug L.A."/>
            <person name="Sharon I."/>
            <person name="Castelle C.J."/>
            <person name="Probst A.J."/>
            <person name="Thomas B.C."/>
            <person name="Singh A."/>
            <person name="Wilkins M.J."/>
            <person name="Karaoz U."/>
            <person name="Brodie E.L."/>
            <person name="Williams K.H."/>
            <person name="Hubbard S.S."/>
            <person name="Banfield J.F."/>
        </authorList>
    </citation>
    <scope>NUCLEOTIDE SEQUENCE [LARGE SCALE GENOMIC DNA]</scope>
</reference>
<dbReference type="EMBL" id="MHNN01000005">
    <property type="protein sequence ID" value="OGZ46849.1"/>
    <property type="molecule type" value="Genomic_DNA"/>
</dbReference>
<evidence type="ECO:0000313" key="2">
    <source>
        <dbReference type="Proteomes" id="UP000176576"/>
    </source>
</evidence>
<sequence length="76" mass="9105">MKKKQTRMSVRQDLTEVENKIEIVLETVNEIRNEIRTQTTMISQLPTKEEISTLLNLKQQLDRVREIIRERLKVQV</sequence>
<comment type="caution">
    <text evidence="1">The sequence shown here is derived from an EMBL/GenBank/DDBJ whole genome shotgun (WGS) entry which is preliminary data.</text>
</comment>
<dbReference type="Proteomes" id="UP000176576">
    <property type="component" value="Unassembled WGS sequence"/>
</dbReference>
<accession>A0A1G2G9C5</accession>
<name>A0A1G2G9C5_9BACT</name>
<evidence type="ECO:0000313" key="1">
    <source>
        <dbReference type="EMBL" id="OGZ46849.1"/>
    </source>
</evidence>
<dbReference type="AlphaFoldDB" id="A0A1G2G9C5"/>